<evidence type="ECO:0000313" key="3">
    <source>
        <dbReference type="Proteomes" id="UP000577362"/>
    </source>
</evidence>
<sequence length="886" mass="95293">MPGPTTFNPILTATRAATDRHNEWMEKHPRLQRRSKAAHLPTPGAPRTGAFLALMALLAHAHEADAAIAASLRRPHAPQRPQATGTGNGRPPAADAVASSSAASGHSVQPGFAKAPPGADRASSDRPVDISHADRPSQRVLRQTPPGAHHHRTGVVKKGHDTGTIALAETGHANGMKRADNGLHGDLPVRHGGVLAARILAAKRLLGKQAADHEDEAFLELANIAHRKAAEHPDDQAARNLSLALLAEECAIWSEQNGGRLIHVPAETRIAAFQEAWSFTLEASPPPVFKTREQLAEDYVAANEAELTARYRQELLGLVAKSLAPLVRNADSPRSALDPKLPFIEVDISRPKLVERYKEEPEVVRAYYSQFHAYIKENLARFTAAKALSLATDAGLGRLTLEYRPEKAWIISRADRVIRRHHLLQVPNIVPRVHASHTTSLLPKGASAAIVVRMPRGEFGLIGPDGSFKRLEGPVVGANGQLLKSAVLRAFGIGFGRDRHTSERSGRCLPTDGVPCHMSDFIVKSERVDASRGTASLKQIMEGQVRKAALASFDAWKQQSYSPSALESALRAIVPFYEATHKVRNDPGYRLNLGDVAWDLATLGVTVATIGASALSVSAIRSGIAAARAMQGASAVARASAVIRSAMEGFKTSSFLLMAGRELTDFVVPVFSARDLVMATARGGKALASRSLAAAMRQLDAVVAKASDPAGLLDRLYESLYKVHHFSWAHSPAEIKAIIDKGAARPIPGTLYRGQSVTGAQDFLKSPWTIDSPAARDDYLAAIIRHSSRTGGSRGEVLSLSADEAVAKRFARGRQNGRVLAIDTTAAPSQFRTIEHIIKHDGPRLVADGKITAATLAGAIKHAGRQEEKEIFFMLGSIPDRMVRFI</sequence>
<protein>
    <submittedName>
        <fullName evidence="2">Uncharacterized protein</fullName>
    </submittedName>
</protein>
<organism evidence="2 3">
    <name type="scientific">Chelatococcus caeni</name>
    <dbReference type="NCBI Taxonomy" id="1348468"/>
    <lineage>
        <taxon>Bacteria</taxon>
        <taxon>Pseudomonadati</taxon>
        <taxon>Pseudomonadota</taxon>
        <taxon>Alphaproteobacteria</taxon>
        <taxon>Hyphomicrobiales</taxon>
        <taxon>Chelatococcaceae</taxon>
        <taxon>Chelatococcus</taxon>
    </lineage>
</organism>
<accession>A0A840BYW5</accession>
<keyword evidence="3" id="KW-1185">Reference proteome</keyword>
<feature type="compositionally biased region" description="Basic residues" evidence="1">
    <location>
        <begin position="148"/>
        <end position="157"/>
    </location>
</feature>
<evidence type="ECO:0000256" key="1">
    <source>
        <dbReference type="SAM" id="MobiDB-lite"/>
    </source>
</evidence>
<dbReference type="RefSeq" id="WP_183317322.1">
    <property type="nucleotide sequence ID" value="NZ_JACIEN010000004.1"/>
</dbReference>
<feature type="compositionally biased region" description="Low complexity" evidence="1">
    <location>
        <begin position="93"/>
        <end position="104"/>
    </location>
</feature>
<feature type="region of interest" description="Disordered" evidence="1">
    <location>
        <begin position="72"/>
        <end position="161"/>
    </location>
</feature>
<comment type="caution">
    <text evidence="2">The sequence shown here is derived from an EMBL/GenBank/DDBJ whole genome shotgun (WGS) entry which is preliminary data.</text>
</comment>
<dbReference type="Proteomes" id="UP000577362">
    <property type="component" value="Unassembled WGS sequence"/>
</dbReference>
<name>A0A840BYW5_9HYPH</name>
<feature type="compositionally biased region" description="Basic and acidic residues" evidence="1">
    <location>
        <begin position="122"/>
        <end position="137"/>
    </location>
</feature>
<reference evidence="2 3" key="1">
    <citation type="submission" date="2020-08" db="EMBL/GenBank/DDBJ databases">
        <title>Genomic Encyclopedia of Type Strains, Phase IV (KMG-IV): sequencing the most valuable type-strain genomes for metagenomic binning, comparative biology and taxonomic classification.</title>
        <authorList>
            <person name="Goeker M."/>
        </authorList>
    </citation>
    <scope>NUCLEOTIDE SEQUENCE [LARGE SCALE GENOMIC DNA]</scope>
    <source>
        <strain evidence="2 3">DSM 103737</strain>
    </source>
</reference>
<proteinExistence type="predicted"/>
<evidence type="ECO:0000313" key="2">
    <source>
        <dbReference type="EMBL" id="MBB4018334.1"/>
    </source>
</evidence>
<dbReference type="AlphaFoldDB" id="A0A840BYW5"/>
<dbReference type="EMBL" id="JACIEN010000004">
    <property type="protein sequence ID" value="MBB4018334.1"/>
    <property type="molecule type" value="Genomic_DNA"/>
</dbReference>
<gene>
    <name evidence="2" type="ORF">GGR16_003381</name>
</gene>